<dbReference type="Proteomes" id="UP000188246">
    <property type="component" value="Chromosome"/>
</dbReference>
<dbReference type="AlphaFoldDB" id="A0A1Q2D6E9"/>
<dbReference type="EMBL" id="CP019609">
    <property type="protein sequence ID" value="AQP53894.1"/>
    <property type="molecule type" value="Genomic_DNA"/>
</dbReference>
<dbReference type="Gene3D" id="3.40.50.300">
    <property type="entry name" value="P-loop containing nucleotide triphosphate hydrolases"/>
    <property type="match status" value="1"/>
</dbReference>
<dbReference type="SUPFAM" id="SSF52540">
    <property type="entry name" value="P-loop containing nucleoside triphosphate hydrolases"/>
    <property type="match status" value="1"/>
</dbReference>
<organism evidence="1 2">
    <name type="scientific">Vagococcus penaei</name>
    <dbReference type="NCBI Taxonomy" id="633807"/>
    <lineage>
        <taxon>Bacteria</taxon>
        <taxon>Bacillati</taxon>
        <taxon>Bacillota</taxon>
        <taxon>Bacilli</taxon>
        <taxon>Lactobacillales</taxon>
        <taxon>Enterococcaceae</taxon>
        <taxon>Vagococcus</taxon>
    </lineage>
</organism>
<dbReference type="RefSeq" id="WP_077275970.1">
    <property type="nucleotide sequence ID" value="NZ_CP019609.1"/>
</dbReference>
<dbReference type="KEGG" id="vpi:BW732_06465"/>
<accession>A0A1Q2D6E9</accession>
<evidence type="ECO:0000313" key="1">
    <source>
        <dbReference type="EMBL" id="AQP53894.1"/>
    </source>
</evidence>
<dbReference type="InterPro" id="IPR027417">
    <property type="entry name" value="P-loop_NTPase"/>
</dbReference>
<gene>
    <name evidence="1" type="ORF">BW732_06465</name>
</gene>
<evidence type="ECO:0000313" key="2">
    <source>
        <dbReference type="Proteomes" id="UP000188246"/>
    </source>
</evidence>
<protein>
    <submittedName>
        <fullName evidence="1">Uncharacterized protein</fullName>
    </submittedName>
</protein>
<sequence length="195" mass="22283">MGLIVIIGAQASGKMTVGKELANQIPGKLLFNHQTLDLFANYLGYTPVAFKLSDQTRKELFKAFVANPEQNVTEQIIFTVVIDFNERTDVAFLSDITQIFRQAQQDVYFVELITELEERMKRNVHPDRLQAKPSKRDIDFSMNELLMTAKNNRLESNPGEVEQLFPDIPYCRILNTNLSPNDVCQVIINQFQLGN</sequence>
<reference evidence="1 2" key="1">
    <citation type="journal article" date="2010" name="Int. J. Syst. Evol. Microbiol.">
        <title>Vagococcus penaei sp. nov., isolated from spoilage microbiota of cooked shrimp (Penaeus vannamei).</title>
        <authorList>
            <person name="Jaffres E."/>
            <person name="Prevost H."/>
            <person name="Rossero A."/>
            <person name="Joffraud J.J."/>
            <person name="Dousset X."/>
        </authorList>
    </citation>
    <scope>NUCLEOTIDE SEQUENCE [LARGE SCALE GENOMIC DNA]</scope>
    <source>
        <strain evidence="1 2">CD276</strain>
    </source>
</reference>
<proteinExistence type="predicted"/>
<name>A0A1Q2D6E9_9ENTE</name>
<keyword evidence="2" id="KW-1185">Reference proteome</keyword>
<dbReference type="OrthoDB" id="193997at2"/>
<dbReference type="STRING" id="633807.BW732_06465"/>